<gene>
    <name evidence="2" type="ORF">OHK93_003764</name>
</gene>
<dbReference type="EMBL" id="JAPUFD010000019">
    <property type="protein sequence ID" value="MDI1492550.1"/>
    <property type="molecule type" value="Genomic_DNA"/>
</dbReference>
<keyword evidence="3" id="KW-1185">Reference proteome</keyword>
<protein>
    <submittedName>
        <fullName evidence="2">Uncharacterized protein</fullName>
    </submittedName>
</protein>
<organism evidence="2 3">
    <name type="scientific">Ramalina farinacea</name>
    <dbReference type="NCBI Taxonomy" id="258253"/>
    <lineage>
        <taxon>Eukaryota</taxon>
        <taxon>Fungi</taxon>
        <taxon>Dikarya</taxon>
        <taxon>Ascomycota</taxon>
        <taxon>Pezizomycotina</taxon>
        <taxon>Lecanoromycetes</taxon>
        <taxon>OSLEUM clade</taxon>
        <taxon>Lecanoromycetidae</taxon>
        <taxon>Lecanorales</taxon>
        <taxon>Lecanorineae</taxon>
        <taxon>Ramalinaceae</taxon>
        <taxon>Ramalina</taxon>
    </lineage>
</organism>
<reference evidence="2" key="1">
    <citation type="journal article" date="2023" name="Genome Biol. Evol.">
        <title>First Whole Genome Sequence and Flow Cytometry Genome Size Data for the Lichen-Forming Fungus Ramalina farinacea (Ascomycota).</title>
        <authorList>
            <person name="Llewellyn T."/>
            <person name="Mian S."/>
            <person name="Hill R."/>
            <person name="Leitch I.J."/>
            <person name="Gaya E."/>
        </authorList>
    </citation>
    <scope>NUCLEOTIDE SEQUENCE</scope>
    <source>
        <strain evidence="2">LIQ254RAFAR</strain>
    </source>
</reference>
<evidence type="ECO:0000313" key="3">
    <source>
        <dbReference type="Proteomes" id="UP001161017"/>
    </source>
</evidence>
<feature type="chain" id="PRO_5041354747" evidence="1">
    <location>
        <begin position="19"/>
        <end position="195"/>
    </location>
</feature>
<feature type="signal peptide" evidence="1">
    <location>
        <begin position="1"/>
        <end position="18"/>
    </location>
</feature>
<proteinExistence type="predicted"/>
<sequence>MYLLKTLPLLSLITAGLAHPLLDATVPSILSERGLDELGQLGQFASPGCSGKITSDTKKWVRADGHPATVAQHVIRPNPGLIKGACFPWYPVLDQQNGPSVGINFGSNFRHIDQVQFFKSTRGCAIAEAAAPDAWYPPEICCHKDQGGLLGMINANGTDSDFGATKDMGFKGSMCAQIGPGHNQSLWEMKYFITR</sequence>
<comment type="caution">
    <text evidence="2">The sequence shown here is derived from an EMBL/GenBank/DDBJ whole genome shotgun (WGS) entry which is preliminary data.</text>
</comment>
<evidence type="ECO:0000256" key="1">
    <source>
        <dbReference type="SAM" id="SignalP"/>
    </source>
</evidence>
<accession>A0AA43QTZ2</accession>
<evidence type="ECO:0000313" key="2">
    <source>
        <dbReference type="EMBL" id="MDI1492550.1"/>
    </source>
</evidence>
<keyword evidence="1" id="KW-0732">Signal</keyword>
<dbReference type="AlphaFoldDB" id="A0AA43QTZ2"/>
<name>A0AA43QTZ2_9LECA</name>
<dbReference type="Proteomes" id="UP001161017">
    <property type="component" value="Unassembled WGS sequence"/>
</dbReference>